<dbReference type="SUPFAM" id="SSF55781">
    <property type="entry name" value="GAF domain-like"/>
    <property type="match status" value="1"/>
</dbReference>
<evidence type="ECO:0000256" key="3">
    <source>
        <dbReference type="ARBA" id="ARBA00023163"/>
    </source>
</evidence>
<protein>
    <submittedName>
        <fullName evidence="6">Putative transcriptional regulator protein,IclR family</fullName>
    </submittedName>
</protein>
<dbReference type="InterPro" id="IPR014757">
    <property type="entry name" value="Tscrpt_reg_IclR_C"/>
</dbReference>
<dbReference type="SMART" id="SM00346">
    <property type="entry name" value="HTH_ICLR"/>
    <property type="match status" value="1"/>
</dbReference>
<proteinExistence type="predicted"/>
<dbReference type="HOGENOM" id="CLU_062618_7_1_5"/>
<evidence type="ECO:0000313" key="7">
    <source>
        <dbReference type="Proteomes" id="UP000009319"/>
    </source>
</evidence>
<dbReference type="Proteomes" id="UP000009319">
    <property type="component" value="Unassembled WGS sequence"/>
</dbReference>
<reference evidence="6 7" key="1">
    <citation type="journal article" date="2013" name="Genome Announc.">
        <title>Draft Genome Sequence of Rhizobium mesoamericanum STM3625, a Nitrogen-Fixing Symbiont of Mimosa pudica Isolated in French Guiana (South America).</title>
        <authorList>
            <person name="Moulin L."/>
            <person name="Mornico D."/>
            <person name="Melkonian R."/>
            <person name="Klonowska A."/>
        </authorList>
    </citation>
    <scope>NUCLEOTIDE SEQUENCE [LARGE SCALE GENOMIC DNA]</scope>
    <source>
        <strain evidence="6 7">STM3625</strain>
    </source>
</reference>
<dbReference type="PROSITE" id="PS51078">
    <property type="entry name" value="ICLR_ED"/>
    <property type="match status" value="1"/>
</dbReference>
<keyword evidence="7" id="KW-1185">Reference proteome</keyword>
<dbReference type="eggNOG" id="COG1414">
    <property type="taxonomic scope" value="Bacteria"/>
</dbReference>
<dbReference type="InterPro" id="IPR029016">
    <property type="entry name" value="GAF-like_dom_sf"/>
</dbReference>
<dbReference type="Pfam" id="PF01614">
    <property type="entry name" value="IclR_C"/>
    <property type="match status" value="1"/>
</dbReference>
<dbReference type="STRING" id="1211777.BN77_1737"/>
<accession>K0PDE9</accession>
<organism evidence="6 7">
    <name type="scientific">Rhizobium mesoamericanum STM3625</name>
    <dbReference type="NCBI Taxonomy" id="1211777"/>
    <lineage>
        <taxon>Bacteria</taxon>
        <taxon>Pseudomonadati</taxon>
        <taxon>Pseudomonadota</taxon>
        <taxon>Alphaproteobacteria</taxon>
        <taxon>Hyphomicrobiales</taxon>
        <taxon>Rhizobiaceae</taxon>
        <taxon>Rhizobium/Agrobacterium group</taxon>
        <taxon>Rhizobium</taxon>
    </lineage>
</organism>
<dbReference type="GO" id="GO:0003677">
    <property type="term" value="F:DNA binding"/>
    <property type="evidence" value="ECO:0007669"/>
    <property type="project" value="UniProtKB-KW"/>
</dbReference>
<dbReference type="SUPFAM" id="SSF46785">
    <property type="entry name" value="Winged helix' DNA-binding domain"/>
    <property type="match status" value="1"/>
</dbReference>
<dbReference type="Pfam" id="PF09339">
    <property type="entry name" value="HTH_IclR"/>
    <property type="match status" value="1"/>
</dbReference>
<dbReference type="InterPro" id="IPR050707">
    <property type="entry name" value="HTH_MetabolicPath_Reg"/>
</dbReference>
<dbReference type="PROSITE" id="PS51077">
    <property type="entry name" value="HTH_ICLR"/>
    <property type="match status" value="1"/>
</dbReference>
<evidence type="ECO:0000259" key="5">
    <source>
        <dbReference type="PROSITE" id="PS51078"/>
    </source>
</evidence>
<evidence type="ECO:0000259" key="4">
    <source>
        <dbReference type="PROSITE" id="PS51077"/>
    </source>
</evidence>
<evidence type="ECO:0000256" key="2">
    <source>
        <dbReference type="ARBA" id="ARBA00023125"/>
    </source>
</evidence>
<dbReference type="EMBL" id="CANI01000006">
    <property type="protein sequence ID" value="CCM74601.1"/>
    <property type="molecule type" value="Genomic_DNA"/>
</dbReference>
<dbReference type="PANTHER" id="PTHR30136">
    <property type="entry name" value="HELIX-TURN-HELIX TRANSCRIPTIONAL REGULATOR, ICLR FAMILY"/>
    <property type="match status" value="1"/>
</dbReference>
<feature type="domain" description="HTH iclR-type" evidence="4">
    <location>
        <begin position="1"/>
        <end position="55"/>
    </location>
</feature>
<dbReference type="AlphaFoldDB" id="K0PDE9"/>
<evidence type="ECO:0000313" key="6">
    <source>
        <dbReference type="EMBL" id="CCM74601.1"/>
    </source>
</evidence>
<dbReference type="InterPro" id="IPR036390">
    <property type="entry name" value="WH_DNA-bd_sf"/>
</dbReference>
<dbReference type="Gene3D" id="3.30.450.40">
    <property type="match status" value="1"/>
</dbReference>
<keyword evidence="1" id="KW-0805">Transcription regulation</keyword>
<feature type="domain" description="IclR-ED" evidence="5">
    <location>
        <begin position="56"/>
        <end position="238"/>
    </location>
</feature>
<dbReference type="Gene3D" id="1.10.10.10">
    <property type="entry name" value="Winged helix-like DNA-binding domain superfamily/Winged helix DNA-binding domain"/>
    <property type="match status" value="1"/>
</dbReference>
<comment type="caution">
    <text evidence="6">The sequence shown here is derived from an EMBL/GenBank/DDBJ whole genome shotgun (WGS) entry which is preliminary data.</text>
</comment>
<keyword evidence="3" id="KW-0804">Transcription</keyword>
<dbReference type="InterPro" id="IPR005471">
    <property type="entry name" value="Tscrpt_reg_IclR_N"/>
</dbReference>
<dbReference type="PANTHER" id="PTHR30136:SF35">
    <property type="entry name" value="HTH-TYPE TRANSCRIPTIONAL REGULATOR RV1719"/>
    <property type="match status" value="1"/>
</dbReference>
<dbReference type="GO" id="GO:0045892">
    <property type="term" value="P:negative regulation of DNA-templated transcription"/>
    <property type="evidence" value="ECO:0007669"/>
    <property type="project" value="TreeGrafter"/>
</dbReference>
<evidence type="ECO:0000256" key="1">
    <source>
        <dbReference type="ARBA" id="ARBA00023015"/>
    </source>
</evidence>
<dbReference type="InterPro" id="IPR036388">
    <property type="entry name" value="WH-like_DNA-bd_sf"/>
</dbReference>
<dbReference type="GO" id="GO:0003700">
    <property type="term" value="F:DNA-binding transcription factor activity"/>
    <property type="evidence" value="ECO:0007669"/>
    <property type="project" value="TreeGrafter"/>
</dbReference>
<sequence>MVLLDLVSHADGPMRFTDILEVTDQPRGTLHRQLSHLVEEGLLEIDTDGRYLPGLRLLDLASRSWGRNEFRVMAEPHLRALQGLTGETVHLGVLRGTSIIYLDKFEGQQPVRMYSQIGNASPVYCTGVGKAALSILPEVRVKALLEDISFHRFTANTHTAQSLLAEVEEIRKLGHAFDREEHEVGIRCVAAPIWSENLSLVGGVSVTGPAYRLTMEKLSQWAGPIQEAAARIMEAMRIGLGPRR</sequence>
<name>K0PDE9_9HYPH</name>
<gene>
    <name evidence="6" type="ORF">BN77_1737</name>
</gene>
<keyword evidence="2" id="KW-0238">DNA-binding</keyword>